<keyword evidence="3" id="KW-1185">Reference proteome</keyword>
<accession>A0A1T4XHJ8</accession>
<sequence length="275" mass="30703">MKERPKKNSGKLPSLQFYPADWRKDPAVQSLDYETRGVWFEILCLMHESEERGVLLLNGQVMPEDALARLLGLDKQILTNHLTKLVTYGVAKRRESDGAIFNKRMVNDEELRKVRQNAGKKGGNPLLVKQKQTTQDKQILTPSSSSSSSSSDNIPTAPKGGSSGGGKEPKGKPGSPKDARHHEFIRAFTEAWELHFQDKYPFKVADGVAVATLLKTTTLTVDELMAGIQWCWSEIDNNQRAAWAVKQAATLRGFCANYSGIVSEHRSAQNRRPRQ</sequence>
<feature type="compositionally biased region" description="Basic and acidic residues" evidence="1">
    <location>
        <begin position="167"/>
        <end position="179"/>
    </location>
</feature>
<evidence type="ECO:0000313" key="2">
    <source>
        <dbReference type="EMBL" id="SKA88947.1"/>
    </source>
</evidence>
<evidence type="ECO:0000256" key="1">
    <source>
        <dbReference type="SAM" id="MobiDB-lite"/>
    </source>
</evidence>
<name>A0A1T4XHJ8_9BACT</name>
<feature type="region of interest" description="Disordered" evidence="1">
    <location>
        <begin position="116"/>
        <end position="179"/>
    </location>
</feature>
<dbReference type="OrthoDB" id="199015at2"/>
<dbReference type="STRING" id="48467.SAMN02745166_01512"/>
<dbReference type="EMBL" id="FUYE01000004">
    <property type="protein sequence ID" value="SKA88947.1"/>
    <property type="molecule type" value="Genomic_DNA"/>
</dbReference>
<dbReference type="RefSeq" id="WP_078812715.1">
    <property type="nucleotide sequence ID" value="NZ_FUYE01000004.1"/>
</dbReference>
<reference evidence="3" key="1">
    <citation type="submission" date="2017-02" db="EMBL/GenBank/DDBJ databases">
        <authorList>
            <person name="Varghese N."/>
            <person name="Submissions S."/>
        </authorList>
    </citation>
    <scope>NUCLEOTIDE SEQUENCE [LARGE SCALE GENOMIC DNA]</scope>
    <source>
        <strain evidence="3">ATCC 700200</strain>
    </source>
</reference>
<protein>
    <submittedName>
        <fullName evidence="2">Uncharacterized protein</fullName>
    </submittedName>
</protein>
<proteinExistence type="predicted"/>
<organism evidence="2 3">
    <name type="scientific">Prosthecobacter debontii</name>
    <dbReference type="NCBI Taxonomy" id="48467"/>
    <lineage>
        <taxon>Bacteria</taxon>
        <taxon>Pseudomonadati</taxon>
        <taxon>Verrucomicrobiota</taxon>
        <taxon>Verrucomicrobiia</taxon>
        <taxon>Verrucomicrobiales</taxon>
        <taxon>Verrucomicrobiaceae</taxon>
        <taxon>Prosthecobacter</taxon>
    </lineage>
</organism>
<feature type="compositionally biased region" description="Polar residues" evidence="1">
    <location>
        <begin position="130"/>
        <end position="142"/>
    </location>
</feature>
<dbReference type="Proteomes" id="UP000190774">
    <property type="component" value="Unassembled WGS sequence"/>
</dbReference>
<gene>
    <name evidence="2" type="ORF">SAMN02745166_01512</name>
</gene>
<dbReference type="AlphaFoldDB" id="A0A1T4XHJ8"/>
<evidence type="ECO:0000313" key="3">
    <source>
        <dbReference type="Proteomes" id="UP000190774"/>
    </source>
</evidence>